<dbReference type="CDD" id="cd18791">
    <property type="entry name" value="SF2_C_RHA"/>
    <property type="match status" value="1"/>
</dbReference>
<evidence type="ECO:0000256" key="1">
    <source>
        <dbReference type="ARBA" id="ARBA00012552"/>
    </source>
</evidence>
<proteinExistence type="predicted"/>
<dbReference type="GO" id="GO:0003724">
    <property type="term" value="F:RNA helicase activity"/>
    <property type="evidence" value="ECO:0007669"/>
    <property type="project" value="UniProtKB-EC"/>
</dbReference>
<evidence type="ECO:0000256" key="6">
    <source>
        <dbReference type="ARBA" id="ARBA00047984"/>
    </source>
</evidence>
<evidence type="ECO:0000259" key="8">
    <source>
        <dbReference type="PROSITE" id="PS51192"/>
    </source>
</evidence>
<dbReference type="STRING" id="93625.A0A409XF41"/>
<dbReference type="InterPro" id="IPR014001">
    <property type="entry name" value="Helicase_ATP-bd"/>
</dbReference>
<feature type="domain" description="Helicase ATP-binding" evidence="8">
    <location>
        <begin position="652"/>
        <end position="830"/>
    </location>
</feature>
<dbReference type="PANTHER" id="PTHR18934:SF145">
    <property type="entry name" value="ATP-DEPENDENT RNA HELICASE DHX57-RELATED"/>
    <property type="match status" value="1"/>
</dbReference>
<dbReference type="Gene3D" id="1.20.120.1080">
    <property type="match status" value="1"/>
</dbReference>
<organism evidence="10 11">
    <name type="scientific">Psilocybe cyanescens</name>
    <dbReference type="NCBI Taxonomy" id="93625"/>
    <lineage>
        <taxon>Eukaryota</taxon>
        <taxon>Fungi</taxon>
        <taxon>Dikarya</taxon>
        <taxon>Basidiomycota</taxon>
        <taxon>Agaricomycotina</taxon>
        <taxon>Agaricomycetes</taxon>
        <taxon>Agaricomycetidae</taxon>
        <taxon>Agaricales</taxon>
        <taxon>Agaricineae</taxon>
        <taxon>Strophariaceae</taxon>
        <taxon>Psilocybe</taxon>
    </lineage>
</organism>
<feature type="region of interest" description="Disordered" evidence="7">
    <location>
        <begin position="1"/>
        <end position="54"/>
    </location>
</feature>
<dbReference type="SMART" id="SM00487">
    <property type="entry name" value="DEXDc"/>
    <property type="match status" value="1"/>
</dbReference>
<dbReference type="FunFam" id="3.40.50.300:FF:000500">
    <property type="entry name" value="ATP-dependent RNA helicase DHX29"/>
    <property type="match status" value="1"/>
</dbReference>
<evidence type="ECO:0000256" key="7">
    <source>
        <dbReference type="SAM" id="MobiDB-lite"/>
    </source>
</evidence>
<dbReference type="GO" id="GO:0005524">
    <property type="term" value="F:ATP binding"/>
    <property type="evidence" value="ECO:0007669"/>
    <property type="project" value="UniProtKB-KW"/>
</dbReference>
<dbReference type="FunCoup" id="A0A409XF41">
    <property type="interactions" value="382"/>
</dbReference>
<keyword evidence="11" id="KW-1185">Reference proteome</keyword>
<sequence>MAKKKKTQLKPIARGFATTSLPKKIIPEDVPEPEPLSDETSADKPSGDGDAQGILPAHSAVQNQIINIVSTEELNLQILVDRFQEKTEKELSRYLLFSTSLSCTLDRRYSQTLPRLDIDPVLRDRLLDFSLKNEVPEGQKVVEDSEDKTLSRLGITYGVLRRSGFTEERVEECLRSINGVELDEAFEWLYLHCSEEELAFGRTDITKPATSKLASGVIFRKNYTPPPTPRVQQLPLSRPRSVAEETSSFAPSSTGGINTLNTQTDDDIDDLVVDKARILAAYGGITEPTGIEISDEDMLANNPTLAYVHLKLKVDEISSKPRSQLGQEQLKQLRQKLNDISQDYLFDEKDAFVRYKEERKKLDQQLLHERLRRPGPDLPGPSKSLGEKKPAANPTGKSRHVLAGSDDSDDSSVGMLGILEDPNANEITVKGVTFSLRDMAVPKHWSGPMPKTMLRDFVAKADRYAAISYTTLSDRSRARRAGVSISWQNKQRDEWTMDDVACSEDSPAEQYVAAIALHSLTYPLTEGFVASVPANTSGSTSFRLLPAVYRDLWDELEISRKARDDSINRQIWARLQSIFKDKAQRSLKRSERQQRQPIEKPLSGASRSPIDSKDHLDSLSLAFQARQRTPVYQEMLIRRNDLPIAQYRNRIVGILEHSQVLVLSGETGCGKSTQVPSFILEDHLSNGKHCKIYCTEPRRISAISLAQRVSYELCDPPNSVGTANSLVGYSIRLESNITHSTRLAFVTNGIALRMLEGGSGQGGSGTAFDEITHLIIDEVHERTIESDFLLIVLKSLLIERPDLKVILMSATLDAEKISSYFGNCEILQVPGRTFPVDIQYLEDAIECTKWSISENSPYARRLHDKYYKGKNRPDWTEDVPSLDDDDEELSDNKNTTLKLEKRYSAETAATLNTIDERLIPYDLIIRLLEVICYENHEYQPFSPAVLIFMPGLGEIRRMNDTLNEHQLFGSNEFRIYPLHSTLSSESQGAVFDIPPPGIRKIVIATNIAETGITIPDITCVIDTGKHREMRFDEKRQISRLVETFIARSNAAQRRGRAGRVQHLALRIKIMKVKLGSSIEDVLARALDPPVPINVQRAVSMLTEVRALTPSEEITPMGKLLSKLPTDVHLGKFLLISTLFRCLDPALTIAATLNSKSPFVAPFGLEQDADRARNSFRIENSDFLTIHNAFSSWRSACADLSFARKFCRKNFLSHQVIPASFNMPRSTDIGLYQNLQQIEDLRQQFLGYLIDSSFIQVDKSLVRELSRARFSRNRTRFVLVPPDLDVNSNKPSLIHAALAAGLYPKILSVDQKNGQMRTMTNNQHAFFHPSSVNFGRNPIDFGVNHLTYFTLMHSKKLYAWETAPVDDLSMLLLCGEADFKLAADTISVDRKIKVFTPPKTSIAIRILRERLSSLLAQQYEGKALTDAQTVWMEFGLLALDRTKLVAEQDGVAIGIR</sequence>
<dbReference type="InParanoid" id="A0A409XF41"/>
<evidence type="ECO:0000259" key="9">
    <source>
        <dbReference type="PROSITE" id="PS51194"/>
    </source>
</evidence>
<dbReference type="GO" id="GO:0003723">
    <property type="term" value="F:RNA binding"/>
    <property type="evidence" value="ECO:0007669"/>
    <property type="project" value="TreeGrafter"/>
</dbReference>
<dbReference type="InterPro" id="IPR056890">
    <property type="entry name" value="UBA_DHX29-like"/>
</dbReference>
<feature type="compositionally biased region" description="Basic and acidic residues" evidence="7">
    <location>
        <begin position="365"/>
        <end position="375"/>
    </location>
</feature>
<feature type="region of interest" description="Disordered" evidence="7">
    <location>
        <begin position="584"/>
        <end position="611"/>
    </location>
</feature>
<dbReference type="OrthoDB" id="5600252at2759"/>
<dbReference type="EMBL" id="NHYD01001887">
    <property type="protein sequence ID" value="PPQ89383.1"/>
    <property type="molecule type" value="Genomic_DNA"/>
</dbReference>
<dbReference type="InterPro" id="IPR001650">
    <property type="entry name" value="Helicase_C-like"/>
</dbReference>
<feature type="domain" description="Helicase C-terminal" evidence="9">
    <location>
        <begin position="923"/>
        <end position="1098"/>
    </location>
</feature>
<dbReference type="Pfam" id="PF24899">
    <property type="entry name" value="UBA_DHX29"/>
    <property type="match status" value="1"/>
</dbReference>
<dbReference type="PANTHER" id="PTHR18934">
    <property type="entry name" value="ATP-DEPENDENT RNA HELICASE"/>
    <property type="match status" value="1"/>
</dbReference>
<dbReference type="InterPro" id="IPR007502">
    <property type="entry name" value="Helicase-assoc_dom"/>
</dbReference>
<keyword evidence="4" id="KW-0347">Helicase</keyword>
<keyword evidence="3" id="KW-0378">Hydrolase</keyword>
<dbReference type="Pfam" id="PF00271">
    <property type="entry name" value="Helicase_C"/>
    <property type="match status" value="1"/>
</dbReference>
<dbReference type="SUPFAM" id="SSF52540">
    <property type="entry name" value="P-loop containing nucleoside triphosphate hydrolases"/>
    <property type="match status" value="1"/>
</dbReference>
<dbReference type="Pfam" id="PF07717">
    <property type="entry name" value="OB_NTP_bind"/>
    <property type="match status" value="1"/>
</dbReference>
<reference evidence="10 11" key="1">
    <citation type="journal article" date="2018" name="Evol. Lett.">
        <title>Horizontal gene cluster transfer increased hallucinogenic mushroom diversity.</title>
        <authorList>
            <person name="Reynolds H.T."/>
            <person name="Vijayakumar V."/>
            <person name="Gluck-Thaler E."/>
            <person name="Korotkin H.B."/>
            <person name="Matheny P.B."/>
            <person name="Slot J.C."/>
        </authorList>
    </citation>
    <scope>NUCLEOTIDE SEQUENCE [LARGE SCALE GENOMIC DNA]</scope>
    <source>
        <strain evidence="10 11">2631</strain>
    </source>
</reference>
<evidence type="ECO:0000256" key="3">
    <source>
        <dbReference type="ARBA" id="ARBA00022801"/>
    </source>
</evidence>
<dbReference type="Pfam" id="PF21010">
    <property type="entry name" value="HA2_C"/>
    <property type="match status" value="1"/>
</dbReference>
<dbReference type="FunFam" id="1.20.120.1080:FF:000002">
    <property type="entry name" value="Putative ATP-dependent RNA helicase DHX36"/>
    <property type="match status" value="1"/>
</dbReference>
<dbReference type="PROSITE" id="PS51194">
    <property type="entry name" value="HELICASE_CTER"/>
    <property type="match status" value="1"/>
</dbReference>
<evidence type="ECO:0000256" key="2">
    <source>
        <dbReference type="ARBA" id="ARBA00022741"/>
    </source>
</evidence>
<dbReference type="Pfam" id="PF00270">
    <property type="entry name" value="DEAD"/>
    <property type="match status" value="1"/>
</dbReference>
<keyword evidence="5" id="KW-0067">ATP-binding</keyword>
<dbReference type="InterPro" id="IPR011545">
    <property type="entry name" value="DEAD/DEAH_box_helicase_dom"/>
</dbReference>
<dbReference type="GO" id="GO:0016787">
    <property type="term" value="F:hydrolase activity"/>
    <property type="evidence" value="ECO:0007669"/>
    <property type="project" value="UniProtKB-KW"/>
</dbReference>
<evidence type="ECO:0000313" key="10">
    <source>
        <dbReference type="EMBL" id="PPQ89383.1"/>
    </source>
</evidence>
<dbReference type="EC" id="3.6.4.13" evidence="1"/>
<protein>
    <recommendedName>
        <fullName evidence="1">RNA helicase</fullName>
        <ecNumber evidence="1">3.6.4.13</ecNumber>
    </recommendedName>
</protein>
<dbReference type="PROSITE" id="PS51192">
    <property type="entry name" value="HELICASE_ATP_BIND_1"/>
    <property type="match status" value="1"/>
</dbReference>
<comment type="caution">
    <text evidence="10">The sequence shown here is derived from an EMBL/GenBank/DDBJ whole genome shotgun (WGS) entry which is preliminary data.</text>
</comment>
<feature type="region of interest" description="Disordered" evidence="7">
    <location>
        <begin position="365"/>
        <end position="410"/>
    </location>
</feature>
<dbReference type="InterPro" id="IPR027417">
    <property type="entry name" value="P-loop_NTPase"/>
</dbReference>
<evidence type="ECO:0000313" key="11">
    <source>
        <dbReference type="Proteomes" id="UP000283269"/>
    </source>
</evidence>
<keyword evidence="2" id="KW-0547">Nucleotide-binding</keyword>
<feature type="compositionally biased region" description="Basic and acidic residues" evidence="7">
    <location>
        <begin position="584"/>
        <end position="598"/>
    </location>
</feature>
<dbReference type="CDD" id="cd17917">
    <property type="entry name" value="DEXHc_RHA-like"/>
    <property type="match status" value="1"/>
</dbReference>
<evidence type="ECO:0000256" key="5">
    <source>
        <dbReference type="ARBA" id="ARBA00022840"/>
    </source>
</evidence>
<evidence type="ECO:0000256" key="4">
    <source>
        <dbReference type="ARBA" id="ARBA00022806"/>
    </source>
</evidence>
<dbReference type="SMART" id="SM00490">
    <property type="entry name" value="HELICc"/>
    <property type="match status" value="1"/>
</dbReference>
<accession>A0A409XF41</accession>
<dbReference type="Proteomes" id="UP000283269">
    <property type="component" value="Unassembled WGS sequence"/>
</dbReference>
<gene>
    <name evidence="10" type="ORF">CVT25_002201</name>
</gene>
<name>A0A409XF41_PSICY</name>
<dbReference type="InterPro" id="IPR011709">
    <property type="entry name" value="DEAD-box_helicase_OB_fold"/>
</dbReference>
<dbReference type="Gene3D" id="3.40.50.300">
    <property type="entry name" value="P-loop containing nucleotide triphosphate hydrolases"/>
    <property type="match status" value="2"/>
</dbReference>
<dbReference type="SMART" id="SM00847">
    <property type="entry name" value="HA2"/>
    <property type="match status" value="1"/>
</dbReference>
<comment type="catalytic activity">
    <reaction evidence="6">
        <text>ATP + H2O = ADP + phosphate + H(+)</text>
        <dbReference type="Rhea" id="RHEA:13065"/>
        <dbReference type="ChEBI" id="CHEBI:15377"/>
        <dbReference type="ChEBI" id="CHEBI:15378"/>
        <dbReference type="ChEBI" id="CHEBI:30616"/>
        <dbReference type="ChEBI" id="CHEBI:43474"/>
        <dbReference type="ChEBI" id="CHEBI:456216"/>
        <dbReference type="EC" id="3.6.4.13"/>
    </reaction>
</comment>